<dbReference type="Gene3D" id="1.20.1740.10">
    <property type="entry name" value="Amino acid/polyamine transporter I"/>
    <property type="match status" value="1"/>
</dbReference>
<gene>
    <name evidence="10" type="primary">rocC</name>
    <name evidence="9" type="ORF">LES8486_01544</name>
    <name evidence="10" type="ORF">LES9216_01691</name>
</gene>
<keyword evidence="5 7" id="KW-1133">Transmembrane helix</keyword>
<feature type="transmembrane region" description="Helical" evidence="7">
    <location>
        <begin position="278"/>
        <end position="298"/>
    </location>
</feature>
<evidence type="ECO:0000256" key="4">
    <source>
        <dbReference type="ARBA" id="ARBA00022970"/>
    </source>
</evidence>
<dbReference type="AlphaFoldDB" id="A0A2N9KGU1"/>
<evidence type="ECO:0000256" key="3">
    <source>
        <dbReference type="ARBA" id="ARBA00022692"/>
    </source>
</evidence>
<dbReference type="GO" id="GO:0016020">
    <property type="term" value="C:membrane"/>
    <property type="evidence" value="ECO:0007669"/>
    <property type="project" value="UniProtKB-SubCell"/>
</dbReference>
<dbReference type="RefSeq" id="WP_105299786.1">
    <property type="nucleotide sequence ID" value="NZ_CAURUR010000006.1"/>
</dbReference>
<dbReference type="Proteomes" id="UP000239237">
    <property type="component" value="Unassembled WGS sequence"/>
</dbReference>
<evidence type="ECO:0000256" key="5">
    <source>
        <dbReference type="ARBA" id="ARBA00022989"/>
    </source>
</evidence>
<evidence type="ECO:0000313" key="9">
    <source>
        <dbReference type="EMBL" id="SPD94094.1"/>
    </source>
</evidence>
<dbReference type="PANTHER" id="PTHR43495:SF5">
    <property type="entry name" value="GAMMA-AMINOBUTYRIC ACID PERMEASE"/>
    <property type="match status" value="1"/>
</dbReference>
<reference evidence="9 12" key="2">
    <citation type="submission" date="2018-02" db="EMBL/GenBank/DDBJ databases">
        <authorList>
            <person name="Rodrigo-Torres L."/>
            <person name="Arahal R. D."/>
            <person name="Lucena T."/>
        </authorList>
    </citation>
    <scope>NUCLEOTIDE SEQUENCE [LARGE SCALE GENOMIC DNA]</scope>
    <source>
        <strain evidence="9 12">CECT 8486</strain>
    </source>
</reference>
<dbReference type="InterPro" id="IPR004840">
    <property type="entry name" value="Amino_acid_permease_CS"/>
</dbReference>
<keyword evidence="2" id="KW-0813">Transport</keyword>
<dbReference type="PANTHER" id="PTHR43495">
    <property type="entry name" value="GABA PERMEASE"/>
    <property type="match status" value="1"/>
</dbReference>
<keyword evidence="12" id="KW-1185">Reference proteome</keyword>
<dbReference type="EMBL" id="OKQR01000003">
    <property type="protein sequence ID" value="SPD94094.1"/>
    <property type="molecule type" value="Genomic_DNA"/>
</dbReference>
<dbReference type="GO" id="GO:0055085">
    <property type="term" value="P:transmembrane transport"/>
    <property type="evidence" value="ECO:0007669"/>
    <property type="project" value="InterPro"/>
</dbReference>
<sequence length="470" mass="51534">MTKTTLKRAMSARQIQMIGLASGIGTGLFLSSAYTIHTAGALGTILAYTIGAVLVYLIMLSVAELSIAMPQTGAFHYHAQKLIGPATGFLVAISYWLTWTIALGSEFTASGIIMQHWFPHVPVWAFSGFFILIILLSNVFSVKIFGESEYWLAAIKVVAIIVFLFIGVSILTGIVHTNTKTPVGFQNIFSHGAFPNGIGAVFTTMLAVNFAFSGTELMGITAGEAVNPEKAIPKAIKAVWWRQVVFFIGSITILAAIIPYEKAGLTESPFVTVFSMVGVPYAADIMNFVILTGILSMANSGLYASTRMLWSLSHENLISPVFERTNRNGIPVVALIASLAGGLLALFSSFVAAGSLYLILVSISGLAVVFVWIAIAWSHFKYYRLLKKEDRINELRYPKWAYPVLPLAGFIGSSLSVILVIFDPNQRDALIWSIPFVLGVYAYYYIRFKWWPKHQSVKTANSKIRQVIDK</sequence>
<dbReference type="PIRSF" id="PIRSF006060">
    <property type="entry name" value="AA_transporter"/>
    <property type="match status" value="1"/>
</dbReference>
<feature type="transmembrane region" description="Helical" evidence="7">
    <location>
        <begin position="197"/>
        <end position="218"/>
    </location>
</feature>
<feature type="transmembrane region" description="Helical" evidence="7">
    <location>
        <begin position="332"/>
        <end position="351"/>
    </location>
</feature>
<feature type="transmembrane region" description="Helical" evidence="7">
    <location>
        <begin position="157"/>
        <end position="177"/>
    </location>
</feature>
<name>A0A2N9KGU1_9LACO</name>
<feature type="domain" description="Amino acid permease/ SLC12A" evidence="8">
    <location>
        <begin position="15"/>
        <end position="454"/>
    </location>
</feature>
<feature type="transmembrane region" description="Helical" evidence="7">
    <location>
        <begin position="429"/>
        <end position="446"/>
    </location>
</feature>
<accession>A0A2N9KGU1</accession>
<feature type="transmembrane region" description="Helical" evidence="7">
    <location>
        <begin position="45"/>
        <end position="70"/>
    </location>
</feature>
<proteinExistence type="predicted"/>
<evidence type="ECO:0000313" key="12">
    <source>
        <dbReference type="Proteomes" id="UP000239237"/>
    </source>
</evidence>
<evidence type="ECO:0000256" key="6">
    <source>
        <dbReference type="ARBA" id="ARBA00023136"/>
    </source>
</evidence>
<evidence type="ECO:0000256" key="2">
    <source>
        <dbReference type="ARBA" id="ARBA00022448"/>
    </source>
</evidence>
<evidence type="ECO:0000256" key="1">
    <source>
        <dbReference type="ARBA" id="ARBA00004141"/>
    </source>
</evidence>
<dbReference type="GO" id="GO:0006865">
    <property type="term" value="P:amino acid transport"/>
    <property type="evidence" value="ECO:0007669"/>
    <property type="project" value="UniProtKB-KW"/>
</dbReference>
<feature type="transmembrane region" description="Helical" evidence="7">
    <location>
        <begin position="400"/>
        <end position="423"/>
    </location>
</feature>
<evidence type="ECO:0000313" key="11">
    <source>
        <dbReference type="Proteomes" id="UP000237923"/>
    </source>
</evidence>
<evidence type="ECO:0000256" key="7">
    <source>
        <dbReference type="SAM" id="Phobius"/>
    </source>
</evidence>
<dbReference type="FunFam" id="1.20.1740.10:FF:000001">
    <property type="entry name" value="Amino acid permease"/>
    <property type="match status" value="1"/>
</dbReference>
<keyword evidence="6 7" id="KW-0472">Membrane</keyword>
<dbReference type="Proteomes" id="UP000237923">
    <property type="component" value="Unassembled WGS sequence"/>
</dbReference>
<dbReference type="InterPro" id="IPR004841">
    <property type="entry name" value="AA-permease/SLC12A_dom"/>
</dbReference>
<feature type="transmembrane region" description="Helical" evidence="7">
    <location>
        <begin position="357"/>
        <end position="380"/>
    </location>
</feature>
<keyword evidence="3 7" id="KW-0812">Transmembrane</keyword>
<dbReference type="Pfam" id="PF00324">
    <property type="entry name" value="AA_permease"/>
    <property type="match status" value="1"/>
</dbReference>
<feature type="transmembrane region" description="Helical" evidence="7">
    <location>
        <begin position="123"/>
        <end position="145"/>
    </location>
</feature>
<dbReference type="EMBL" id="OKQU01000003">
    <property type="protein sequence ID" value="SPE09521.1"/>
    <property type="molecule type" value="Genomic_DNA"/>
</dbReference>
<feature type="transmembrane region" description="Helical" evidence="7">
    <location>
        <begin position="239"/>
        <end position="258"/>
    </location>
</feature>
<evidence type="ECO:0000259" key="8">
    <source>
        <dbReference type="Pfam" id="PF00324"/>
    </source>
</evidence>
<evidence type="ECO:0000313" key="10">
    <source>
        <dbReference type="EMBL" id="SPE09521.1"/>
    </source>
</evidence>
<feature type="transmembrane region" description="Helical" evidence="7">
    <location>
        <begin position="82"/>
        <end position="103"/>
    </location>
</feature>
<dbReference type="PROSITE" id="PS00218">
    <property type="entry name" value="AMINO_ACID_PERMEASE_1"/>
    <property type="match status" value="1"/>
</dbReference>
<comment type="subcellular location">
    <subcellularLocation>
        <location evidence="1">Membrane</location>
        <topology evidence="1">Multi-pass membrane protein</topology>
    </subcellularLocation>
</comment>
<reference evidence="10 11" key="1">
    <citation type="submission" date="2018-02" db="EMBL/GenBank/DDBJ databases">
        <authorList>
            <person name="Cohen D.B."/>
            <person name="Kent A.D."/>
        </authorList>
    </citation>
    <scope>NUCLEOTIDE SEQUENCE [LARGE SCALE GENOMIC DNA]</scope>
    <source>
        <strain evidence="10 11">CECT 9216</strain>
    </source>
</reference>
<protein>
    <submittedName>
        <fullName evidence="10">Amino-acid permease RocC</fullName>
    </submittedName>
</protein>
<organism evidence="10 11">
    <name type="scientific">Leuconostoc suionicum</name>
    <dbReference type="NCBI Taxonomy" id="1511761"/>
    <lineage>
        <taxon>Bacteria</taxon>
        <taxon>Bacillati</taxon>
        <taxon>Bacillota</taxon>
        <taxon>Bacilli</taxon>
        <taxon>Lactobacillales</taxon>
        <taxon>Lactobacillaceae</taxon>
        <taxon>Leuconostoc</taxon>
    </lineage>
</organism>
<keyword evidence="4" id="KW-0029">Amino-acid transport</keyword>